<dbReference type="Proteomes" id="UP000034022">
    <property type="component" value="Unassembled WGS sequence"/>
</dbReference>
<evidence type="ECO:0000313" key="2">
    <source>
        <dbReference type="EMBL" id="KKQ70685.1"/>
    </source>
</evidence>
<name>A0A0G0K5H4_9BACT</name>
<protein>
    <submittedName>
        <fullName evidence="2">Uncharacterized protein</fullName>
    </submittedName>
</protein>
<proteinExistence type="predicted"/>
<accession>A0A0G0K5H4</accession>
<keyword evidence="1" id="KW-0472">Membrane</keyword>
<dbReference type="EMBL" id="LBUU01000003">
    <property type="protein sequence ID" value="KKQ70685.1"/>
    <property type="molecule type" value="Genomic_DNA"/>
</dbReference>
<organism evidence="2 3">
    <name type="scientific">Candidatus Falkowbacteria bacterium GW2011_GWE1_38_31</name>
    <dbReference type="NCBI Taxonomy" id="1618638"/>
    <lineage>
        <taxon>Bacteria</taxon>
        <taxon>Candidatus Falkowiibacteriota</taxon>
    </lineage>
</organism>
<dbReference type="InterPro" id="IPR019277">
    <property type="entry name" value="DUF2304"/>
</dbReference>
<dbReference type="Pfam" id="PF10066">
    <property type="entry name" value="DUF2304"/>
    <property type="match status" value="1"/>
</dbReference>
<dbReference type="AlphaFoldDB" id="A0A0G0K5H4"/>
<sequence length="80" mass="9196">MSGLEFLFWLFFWLLAGLTIVLLKEIDALVAYLGFSATGINALLYLSVAILFYLIFKLRLKLEKTEREITKIVRAIALKK</sequence>
<keyword evidence="1" id="KW-1133">Transmembrane helix</keyword>
<evidence type="ECO:0000313" key="3">
    <source>
        <dbReference type="Proteomes" id="UP000034022"/>
    </source>
</evidence>
<gene>
    <name evidence="2" type="ORF">US91_C0003G0015</name>
</gene>
<reference evidence="2 3" key="1">
    <citation type="journal article" date="2015" name="Nature">
        <title>rRNA introns, odd ribosomes, and small enigmatic genomes across a large radiation of phyla.</title>
        <authorList>
            <person name="Brown C.T."/>
            <person name="Hug L.A."/>
            <person name="Thomas B.C."/>
            <person name="Sharon I."/>
            <person name="Castelle C.J."/>
            <person name="Singh A."/>
            <person name="Wilkins M.J."/>
            <person name="Williams K.H."/>
            <person name="Banfield J.F."/>
        </authorList>
    </citation>
    <scope>NUCLEOTIDE SEQUENCE [LARGE SCALE GENOMIC DNA]</scope>
</reference>
<feature type="transmembrane region" description="Helical" evidence="1">
    <location>
        <begin position="33"/>
        <end position="56"/>
    </location>
</feature>
<keyword evidence="1" id="KW-0812">Transmembrane</keyword>
<evidence type="ECO:0000256" key="1">
    <source>
        <dbReference type="SAM" id="Phobius"/>
    </source>
</evidence>
<comment type="caution">
    <text evidence="2">The sequence shown here is derived from an EMBL/GenBank/DDBJ whole genome shotgun (WGS) entry which is preliminary data.</text>
</comment>